<evidence type="ECO:0000313" key="3">
    <source>
        <dbReference type="Proteomes" id="UP000886998"/>
    </source>
</evidence>
<keyword evidence="1" id="KW-0732">Signal</keyword>
<organism evidence="2 3">
    <name type="scientific">Trichonephila inaurata madagascariensis</name>
    <dbReference type="NCBI Taxonomy" id="2747483"/>
    <lineage>
        <taxon>Eukaryota</taxon>
        <taxon>Metazoa</taxon>
        <taxon>Ecdysozoa</taxon>
        <taxon>Arthropoda</taxon>
        <taxon>Chelicerata</taxon>
        <taxon>Arachnida</taxon>
        <taxon>Araneae</taxon>
        <taxon>Araneomorphae</taxon>
        <taxon>Entelegynae</taxon>
        <taxon>Araneoidea</taxon>
        <taxon>Nephilidae</taxon>
        <taxon>Trichonephila</taxon>
        <taxon>Trichonephila inaurata</taxon>
    </lineage>
</organism>
<name>A0A8X6XIP1_9ARAC</name>
<reference evidence="2" key="1">
    <citation type="submission" date="2020-08" db="EMBL/GenBank/DDBJ databases">
        <title>Multicomponent nature underlies the extraordinary mechanical properties of spider dragline silk.</title>
        <authorList>
            <person name="Kono N."/>
            <person name="Nakamura H."/>
            <person name="Mori M."/>
            <person name="Yoshida Y."/>
            <person name="Ohtoshi R."/>
            <person name="Malay A.D."/>
            <person name="Moran D.A.P."/>
            <person name="Tomita M."/>
            <person name="Numata K."/>
            <person name="Arakawa K."/>
        </authorList>
    </citation>
    <scope>NUCLEOTIDE SEQUENCE</scope>
</reference>
<gene>
    <name evidence="2" type="primary">AVEN_75584_1</name>
    <name evidence="2" type="ORF">TNIN_112541</name>
</gene>
<keyword evidence="3" id="KW-1185">Reference proteome</keyword>
<dbReference type="Proteomes" id="UP000886998">
    <property type="component" value="Unassembled WGS sequence"/>
</dbReference>
<evidence type="ECO:0000313" key="2">
    <source>
        <dbReference type="EMBL" id="GFY53365.1"/>
    </source>
</evidence>
<dbReference type="OrthoDB" id="6431619at2759"/>
<proteinExistence type="predicted"/>
<evidence type="ECO:0000256" key="1">
    <source>
        <dbReference type="SAM" id="SignalP"/>
    </source>
</evidence>
<comment type="caution">
    <text evidence="2">The sequence shown here is derived from an EMBL/GenBank/DDBJ whole genome shotgun (WGS) entry which is preliminary data.</text>
</comment>
<feature type="signal peptide" evidence="1">
    <location>
        <begin position="1"/>
        <end position="17"/>
    </location>
</feature>
<protein>
    <submittedName>
        <fullName evidence="2">Uncharacterized protein</fullName>
    </submittedName>
</protein>
<sequence length="136" mass="15387">MGILLKSFIFLFAILQGYPVLGIFRSCDLIRCQSPAVRDQLQAMNWVPTTEEHLQTLCPPVLRSLRCLGDEVKICIKMDVNQLAASENKTLSIIGNLFLSVGEFVTEICNNETDLRRNYLASVSCFKDLYEDPEPK</sequence>
<accession>A0A8X6XIP1</accession>
<dbReference type="AlphaFoldDB" id="A0A8X6XIP1"/>
<dbReference type="EMBL" id="BMAV01009229">
    <property type="protein sequence ID" value="GFY53365.1"/>
    <property type="molecule type" value="Genomic_DNA"/>
</dbReference>
<feature type="chain" id="PRO_5036503626" evidence="1">
    <location>
        <begin position="18"/>
        <end position="136"/>
    </location>
</feature>